<proteinExistence type="predicted"/>
<keyword evidence="3" id="KW-1185">Reference proteome</keyword>
<reference evidence="2 3" key="1">
    <citation type="submission" date="2023-08" db="EMBL/GenBank/DDBJ databases">
        <title>Black Yeasts Isolated from many extreme environments.</title>
        <authorList>
            <person name="Coleine C."/>
            <person name="Stajich J.E."/>
            <person name="Selbmann L."/>
        </authorList>
    </citation>
    <scope>NUCLEOTIDE SEQUENCE [LARGE SCALE GENOMIC DNA]</scope>
    <source>
        <strain evidence="2 3">CCFEE 6328</strain>
    </source>
</reference>
<dbReference type="EMBL" id="JAVRRF010000014">
    <property type="protein sequence ID" value="KAK5058427.1"/>
    <property type="molecule type" value="Genomic_DNA"/>
</dbReference>
<feature type="compositionally biased region" description="Acidic residues" evidence="1">
    <location>
        <begin position="168"/>
        <end position="178"/>
    </location>
</feature>
<organism evidence="2 3">
    <name type="scientific">Exophiala sideris</name>
    <dbReference type="NCBI Taxonomy" id="1016849"/>
    <lineage>
        <taxon>Eukaryota</taxon>
        <taxon>Fungi</taxon>
        <taxon>Dikarya</taxon>
        <taxon>Ascomycota</taxon>
        <taxon>Pezizomycotina</taxon>
        <taxon>Eurotiomycetes</taxon>
        <taxon>Chaetothyriomycetidae</taxon>
        <taxon>Chaetothyriales</taxon>
        <taxon>Herpotrichiellaceae</taxon>
        <taxon>Exophiala</taxon>
    </lineage>
</organism>
<evidence type="ECO:0000256" key="1">
    <source>
        <dbReference type="SAM" id="MobiDB-lite"/>
    </source>
</evidence>
<protein>
    <submittedName>
        <fullName evidence="2">Uncharacterized protein</fullName>
    </submittedName>
</protein>
<evidence type="ECO:0000313" key="2">
    <source>
        <dbReference type="EMBL" id="KAK5058427.1"/>
    </source>
</evidence>
<feature type="compositionally biased region" description="Pro residues" evidence="1">
    <location>
        <begin position="241"/>
        <end position="253"/>
    </location>
</feature>
<feature type="compositionally biased region" description="Basic and acidic residues" evidence="1">
    <location>
        <begin position="103"/>
        <end position="124"/>
    </location>
</feature>
<sequence>MIDNLQRFYLQRLEVAAECALHDNIDGCVNLCLELLQKTDLALWTRALVNLTLADSTPIEYHPDKSRFAAEALRLVNELQQEDHPGKNAFWIAEYDKVQKHAEDSLAKAKQEEQEYQEHRESLRQSKALSDIEDDLQGLELENQGGMQDIARTDDDNDDGSNLKWELIEDSEEEDEPIVEQPLGAEGRFTFNPAQAGEEAEPATEDKAMEEAMEEEDVLGGLPIIKAVGKKSSQKGAKSLPTPPPSSPPRPSE</sequence>
<dbReference type="Proteomes" id="UP001345691">
    <property type="component" value="Unassembled WGS sequence"/>
</dbReference>
<feature type="region of interest" description="Disordered" evidence="1">
    <location>
        <begin position="103"/>
        <end position="129"/>
    </location>
</feature>
<comment type="caution">
    <text evidence="2">The sequence shown here is derived from an EMBL/GenBank/DDBJ whole genome shotgun (WGS) entry which is preliminary data.</text>
</comment>
<gene>
    <name evidence="2" type="ORF">LTR69_006832</name>
</gene>
<accession>A0ABR0J9R5</accession>
<evidence type="ECO:0000313" key="3">
    <source>
        <dbReference type="Proteomes" id="UP001345691"/>
    </source>
</evidence>
<feature type="region of interest" description="Disordered" evidence="1">
    <location>
        <begin position="167"/>
        <end position="253"/>
    </location>
</feature>
<name>A0ABR0J9R5_9EURO</name>